<proteinExistence type="inferred from homology"/>
<protein>
    <submittedName>
        <fullName evidence="11">Exopolygalacturonase-like</fullName>
    </submittedName>
</protein>
<dbReference type="AlphaFoldDB" id="A0A6P5S682"/>
<evidence type="ECO:0000256" key="6">
    <source>
        <dbReference type="ARBA" id="ARBA00023295"/>
    </source>
</evidence>
<name>A0A6P5S682_PRUAV</name>
<dbReference type="PANTHER" id="PTHR31375">
    <property type="match status" value="1"/>
</dbReference>
<accession>A0A6P5S682</accession>
<dbReference type="RefSeq" id="XP_021809288.1">
    <property type="nucleotide sequence ID" value="XM_021953596.1"/>
</dbReference>
<dbReference type="Gene3D" id="2.160.20.10">
    <property type="entry name" value="Single-stranded right-handed beta-helix, Pectin lyase-like"/>
    <property type="match status" value="1"/>
</dbReference>
<sequence length="440" mass="47751">MDHCNRDIYTKSSRKELSVVKMGFRKNPTVLSAMNTLQVSIGTLWYSEKNLVRAKQTVFDVTKNGGVADGKTDYSKAFTDAWTQACQKNGGGVILFPTGKYLVRPVILKGECKGPIGLQIEGTLLAPQGVQSSVDMDHWIKFQHVDNLDINGGGLLDGQGPSAWHHNNCLKDPKCKPLPANLRFDFVTNLNIDHITSINSKNLHINLFACRDVKVTNVNISAPAESPNTDGIHIGSSSNVQILDSVIATGDDCISFSAGSSKINVSGVHCGPGHGMSIGSLGRGNNNNVSFVDIRNCSFVGTDNGVRIKTWAPSKQGTVSHVYVENIRMDQVKNPIVIDQNYCPARRCSATESSQIQIVDVKMINIWGTSSTPNVVTLKCSETKPCQKIQLRDINLSYNGPDGPAVSACSKVDVITDGKQNPRACTKPVKQVPRNFDVLN</sequence>
<evidence type="ECO:0000256" key="3">
    <source>
        <dbReference type="ARBA" id="ARBA00022512"/>
    </source>
</evidence>
<evidence type="ECO:0000256" key="9">
    <source>
        <dbReference type="RuleBase" id="RU361169"/>
    </source>
</evidence>
<dbReference type="Pfam" id="PF00295">
    <property type="entry name" value="Glyco_hydro_28"/>
    <property type="match status" value="1"/>
</dbReference>
<keyword evidence="5 9" id="KW-0378">Hydrolase</keyword>
<dbReference type="InterPro" id="IPR000743">
    <property type="entry name" value="Glyco_hydro_28"/>
</dbReference>
<keyword evidence="6 9" id="KW-0326">Glycosidase</keyword>
<dbReference type="Proteomes" id="UP000515124">
    <property type="component" value="Unplaced"/>
</dbReference>
<evidence type="ECO:0000256" key="5">
    <source>
        <dbReference type="ARBA" id="ARBA00022801"/>
    </source>
</evidence>
<dbReference type="GO" id="GO:0004650">
    <property type="term" value="F:polygalacturonase activity"/>
    <property type="evidence" value="ECO:0007669"/>
    <property type="project" value="InterPro"/>
</dbReference>
<dbReference type="GeneID" id="110752850"/>
<evidence type="ECO:0000313" key="10">
    <source>
        <dbReference type="Proteomes" id="UP000515124"/>
    </source>
</evidence>
<gene>
    <name evidence="11" type="primary">LOC110752850</name>
</gene>
<evidence type="ECO:0000256" key="8">
    <source>
        <dbReference type="PROSITE-ProRule" id="PRU10052"/>
    </source>
</evidence>
<reference evidence="11" key="1">
    <citation type="submission" date="2025-08" db="UniProtKB">
        <authorList>
            <consortium name="RefSeq"/>
        </authorList>
    </citation>
    <scope>IDENTIFICATION</scope>
</reference>
<dbReference type="GO" id="GO:0005975">
    <property type="term" value="P:carbohydrate metabolic process"/>
    <property type="evidence" value="ECO:0007669"/>
    <property type="project" value="InterPro"/>
</dbReference>
<dbReference type="SMART" id="SM00710">
    <property type="entry name" value="PbH1"/>
    <property type="match status" value="4"/>
</dbReference>
<feature type="active site" evidence="8">
    <location>
        <position position="274"/>
    </location>
</feature>
<dbReference type="SUPFAM" id="SSF51126">
    <property type="entry name" value="Pectin lyase-like"/>
    <property type="match status" value="1"/>
</dbReference>
<keyword evidence="3" id="KW-0134">Cell wall</keyword>
<dbReference type="KEGG" id="pavi:110752850"/>
<organism evidence="10 11">
    <name type="scientific">Prunus avium</name>
    <name type="common">Cherry</name>
    <name type="synonym">Cerasus avium</name>
    <dbReference type="NCBI Taxonomy" id="42229"/>
    <lineage>
        <taxon>Eukaryota</taxon>
        <taxon>Viridiplantae</taxon>
        <taxon>Streptophyta</taxon>
        <taxon>Embryophyta</taxon>
        <taxon>Tracheophyta</taxon>
        <taxon>Spermatophyta</taxon>
        <taxon>Magnoliopsida</taxon>
        <taxon>eudicotyledons</taxon>
        <taxon>Gunneridae</taxon>
        <taxon>Pentapetalae</taxon>
        <taxon>rosids</taxon>
        <taxon>fabids</taxon>
        <taxon>Rosales</taxon>
        <taxon>Rosaceae</taxon>
        <taxon>Amygdaloideae</taxon>
        <taxon>Amygdaleae</taxon>
        <taxon>Prunus</taxon>
    </lineage>
</organism>
<dbReference type="InterPro" id="IPR011050">
    <property type="entry name" value="Pectin_lyase_fold/virulence"/>
</dbReference>
<evidence type="ECO:0000256" key="4">
    <source>
        <dbReference type="ARBA" id="ARBA00022525"/>
    </source>
</evidence>
<evidence type="ECO:0000256" key="7">
    <source>
        <dbReference type="ARBA" id="ARBA00023316"/>
    </source>
</evidence>
<dbReference type="InterPro" id="IPR006626">
    <property type="entry name" value="PbH1"/>
</dbReference>
<evidence type="ECO:0000256" key="2">
    <source>
        <dbReference type="ARBA" id="ARBA00008834"/>
    </source>
</evidence>
<evidence type="ECO:0000256" key="1">
    <source>
        <dbReference type="ARBA" id="ARBA00004191"/>
    </source>
</evidence>
<dbReference type="GO" id="GO:0071555">
    <property type="term" value="P:cell wall organization"/>
    <property type="evidence" value="ECO:0007669"/>
    <property type="project" value="UniProtKB-KW"/>
</dbReference>
<evidence type="ECO:0000313" key="11">
    <source>
        <dbReference type="RefSeq" id="XP_021809288.1"/>
    </source>
</evidence>
<dbReference type="InterPro" id="IPR012334">
    <property type="entry name" value="Pectin_lyas_fold"/>
</dbReference>
<keyword evidence="7" id="KW-0961">Cell wall biogenesis/degradation</keyword>
<dbReference type="PROSITE" id="PS00502">
    <property type="entry name" value="POLYGALACTURONASE"/>
    <property type="match status" value="1"/>
</dbReference>
<keyword evidence="10" id="KW-1185">Reference proteome</keyword>
<comment type="similarity">
    <text evidence="2 9">Belongs to the glycosyl hydrolase 28 family.</text>
</comment>
<keyword evidence="4" id="KW-0964">Secreted</keyword>
<comment type="subcellular location">
    <subcellularLocation>
        <location evidence="1">Secreted</location>
        <location evidence="1">Cell wall</location>
    </subcellularLocation>
</comment>
<dbReference type="FunFam" id="2.160.20.10:FF:000004">
    <property type="entry name" value="Pectin lyase-like superfamily protein"/>
    <property type="match status" value="1"/>
</dbReference>